<comment type="catalytic activity">
    <reaction evidence="11">
        <text>N(6)-(pyridoxal phosphate)-L-lysyl-[4-amino-5-hydroxymethyl-2-methylpyrimidine phosphate synthase] + L-histidyl-[4-amino-5-hydroxymethyl-2-methylpyrimidine phosphate synthase] + 2 Fe(3+) + 4 H2O = L-lysyl-[4-amino-5-hydroxymethyl-2-methylpyrimidine phosphate synthase] + (2S)-2-amino-5-hydroxy-4-oxopentanoyl-[4-amino-5-hydroxymethyl-2-methylpyrimidine phosphate synthase] + 4-amino-2-methyl-5-(phosphooxymethyl)pyrimidine + 3-oxopropanoate + 2 Fe(2+) + 2 H(+)</text>
        <dbReference type="Rhea" id="RHEA:65756"/>
        <dbReference type="Rhea" id="RHEA-COMP:16892"/>
        <dbReference type="Rhea" id="RHEA-COMP:16893"/>
        <dbReference type="Rhea" id="RHEA-COMP:16894"/>
        <dbReference type="Rhea" id="RHEA-COMP:16895"/>
        <dbReference type="ChEBI" id="CHEBI:15377"/>
        <dbReference type="ChEBI" id="CHEBI:15378"/>
        <dbReference type="ChEBI" id="CHEBI:29033"/>
        <dbReference type="ChEBI" id="CHEBI:29034"/>
        <dbReference type="ChEBI" id="CHEBI:29969"/>
        <dbReference type="ChEBI" id="CHEBI:29979"/>
        <dbReference type="ChEBI" id="CHEBI:33190"/>
        <dbReference type="ChEBI" id="CHEBI:58354"/>
        <dbReference type="ChEBI" id="CHEBI:143915"/>
        <dbReference type="ChEBI" id="CHEBI:157692"/>
    </reaction>
    <physiologicalReaction direction="left-to-right" evidence="11">
        <dbReference type="Rhea" id="RHEA:65757"/>
    </physiologicalReaction>
</comment>
<dbReference type="InterPro" id="IPR027939">
    <property type="entry name" value="NMT1/THI5"/>
</dbReference>
<dbReference type="InterPro" id="IPR015168">
    <property type="entry name" value="SsuA/THI5"/>
</dbReference>
<gene>
    <name evidence="13" type="ORF">JY500_10845</name>
</gene>
<evidence type="ECO:0000313" key="13">
    <source>
        <dbReference type="EMBL" id="QSI79070.1"/>
    </source>
</evidence>
<evidence type="ECO:0000256" key="5">
    <source>
        <dbReference type="ARBA" id="ARBA00022679"/>
    </source>
</evidence>
<protein>
    <recommendedName>
        <fullName evidence="10">Thiamine pyrimidine synthase</fullName>
    </recommendedName>
</protein>
<dbReference type="Proteomes" id="UP000663570">
    <property type="component" value="Chromosome"/>
</dbReference>
<keyword evidence="14" id="KW-1185">Reference proteome</keyword>
<evidence type="ECO:0000256" key="6">
    <source>
        <dbReference type="ARBA" id="ARBA00022723"/>
    </source>
</evidence>
<evidence type="ECO:0000256" key="8">
    <source>
        <dbReference type="ARBA" id="ARBA00022977"/>
    </source>
</evidence>
<reference evidence="13 14" key="1">
    <citation type="submission" date="2021-02" db="EMBL/GenBank/DDBJ databases">
        <title>Niveibacterium changnyeongensis HC41.</title>
        <authorList>
            <person name="Kang M."/>
        </authorList>
    </citation>
    <scope>NUCLEOTIDE SEQUENCE [LARGE SCALE GENOMIC DNA]</scope>
    <source>
        <strain evidence="13 14">HC41</strain>
    </source>
</reference>
<keyword evidence="6" id="KW-0479">Metal-binding</keyword>
<evidence type="ECO:0000256" key="11">
    <source>
        <dbReference type="ARBA" id="ARBA00048179"/>
    </source>
</evidence>
<evidence type="ECO:0000256" key="9">
    <source>
        <dbReference type="ARBA" id="ARBA00023004"/>
    </source>
</evidence>
<sequence>MPFSFTRRTVIQLAGAAFLLLNGGSVLADEALKLKFTLDWRFEGPAAPFLLAKSKGYFAAEGLDVTIDAGNGSAGAVTRVATGAYEMGFADFNALVEYDAKQPGSKIQAVYMVYNSTPAAVFSLKKSAINKPADLLGKTLAAPVFDAGRKAWPAFAKSNKLDPNAVKWQSVEPALRETLLARGDVDAITGFYFTSLLNLEARGVKPQDIAVMPFADNGVELYGNAIIVAPKFAAEQPKAVAGFLRAFNKALKETIASPDAAAMTVKERDALVDAALETRRLKLALAANVVTPEVKANGLGGVTPERLQRSIAETAEAYALPKVPSGAELFNPAFLPAKAERMVK</sequence>
<dbReference type="SUPFAM" id="SSF53850">
    <property type="entry name" value="Periplasmic binding protein-like II"/>
    <property type="match status" value="1"/>
</dbReference>
<keyword evidence="8" id="KW-0784">Thiamine biosynthesis</keyword>
<evidence type="ECO:0000313" key="14">
    <source>
        <dbReference type="Proteomes" id="UP000663570"/>
    </source>
</evidence>
<keyword evidence="5" id="KW-0808">Transferase</keyword>
<comment type="function">
    <text evidence="1">Responsible for the formation of the pyrimidine heterocycle in the thiamine biosynthesis pathway. Catalyzes the formation of hydroxymethylpyrimidine phosphate (HMP-P) from histidine and pyridoxal phosphate (PLP). The protein uses PLP and the active site histidine to form HMP-P, generating an inactive enzyme. The enzyme can only undergo a single turnover, which suggests it is a suicide enzyme.</text>
</comment>
<comment type="subunit">
    <text evidence="4">Homodimer.</text>
</comment>
<evidence type="ECO:0000256" key="7">
    <source>
        <dbReference type="ARBA" id="ARBA00022898"/>
    </source>
</evidence>
<evidence type="ECO:0000256" key="4">
    <source>
        <dbReference type="ARBA" id="ARBA00011738"/>
    </source>
</evidence>
<dbReference type="PANTHER" id="PTHR31528:SF1">
    <property type="entry name" value="4-AMINO-5-HYDROXYMETHYL-2-METHYLPYRIMIDINE PHOSPHATE SYNTHASE THI11-RELATED"/>
    <property type="match status" value="1"/>
</dbReference>
<name>A0ABX7MBD9_9RHOO</name>
<evidence type="ECO:0000256" key="10">
    <source>
        <dbReference type="ARBA" id="ARBA00033171"/>
    </source>
</evidence>
<dbReference type="EMBL" id="CP071060">
    <property type="protein sequence ID" value="QSI79070.1"/>
    <property type="molecule type" value="Genomic_DNA"/>
</dbReference>
<organism evidence="13 14">
    <name type="scientific">Niveibacterium microcysteis</name>
    <dbReference type="NCBI Taxonomy" id="2811415"/>
    <lineage>
        <taxon>Bacteria</taxon>
        <taxon>Pseudomonadati</taxon>
        <taxon>Pseudomonadota</taxon>
        <taxon>Betaproteobacteria</taxon>
        <taxon>Rhodocyclales</taxon>
        <taxon>Rhodocyclaceae</taxon>
        <taxon>Niveibacterium</taxon>
    </lineage>
</organism>
<accession>A0ABX7MBD9</accession>
<feature type="domain" description="SsuA/THI5-like" evidence="12">
    <location>
        <begin position="47"/>
        <end position="261"/>
    </location>
</feature>
<evidence type="ECO:0000259" key="12">
    <source>
        <dbReference type="Pfam" id="PF09084"/>
    </source>
</evidence>
<evidence type="ECO:0000256" key="3">
    <source>
        <dbReference type="ARBA" id="ARBA00009406"/>
    </source>
</evidence>
<dbReference type="Pfam" id="PF09084">
    <property type="entry name" value="NMT1"/>
    <property type="match status" value="1"/>
</dbReference>
<dbReference type="RefSeq" id="WP_206256367.1">
    <property type="nucleotide sequence ID" value="NZ_CP071060.1"/>
</dbReference>
<comment type="similarity">
    <text evidence="3">Belongs to the NMT1/THI5 family.</text>
</comment>
<dbReference type="PANTHER" id="PTHR31528">
    <property type="entry name" value="4-AMINO-5-HYDROXYMETHYL-2-METHYLPYRIMIDINE PHOSPHATE SYNTHASE THI11-RELATED"/>
    <property type="match status" value="1"/>
</dbReference>
<evidence type="ECO:0000256" key="1">
    <source>
        <dbReference type="ARBA" id="ARBA00003469"/>
    </source>
</evidence>
<keyword evidence="9" id="KW-0408">Iron</keyword>
<keyword evidence="7" id="KW-0663">Pyridoxal phosphate</keyword>
<evidence type="ECO:0000256" key="2">
    <source>
        <dbReference type="ARBA" id="ARBA00004948"/>
    </source>
</evidence>
<comment type="pathway">
    <text evidence="2">Cofactor biosynthesis; thiamine diphosphate biosynthesis.</text>
</comment>
<proteinExistence type="inferred from homology"/>
<dbReference type="Gene3D" id="3.40.190.10">
    <property type="entry name" value="Periplasmic binding protein-like II"/>
    <property type="match status" value="2"/>
</dbReference>